<evidence type="ECO:0000313" key="2">
    <source>
        <dbReference type="Proteomes" id="UP000316298"/>
    </source>
</evidence>
<comment type="caution">
    <text evidence="1">The sequence shown here is derived from an EMBL/GenBank/DDBJ whole genome shotgun (WGS) entry which is preliminary data.</text>
</comment>
<dbReference type="RefSeq" id="WP_141855725.1">
    <property type="nucleotide sequence ID" value="NZ_BAAAKA010000028.1"/>
</dbReference>
<evidence type="ECO:0000313" key="1">
    <source>
        <dbReference type="EMBL" id="TQJ18465.1"/>
    </source>
</evidence>
<reference evidence="1 2" key="1">
    <citation type="submission" date="2019-06" db="EMBL/GenBank/DDBJ databases">
        <title>Sequencing the genomes of 1000 actinobacteria strains.</title>
        <authorList>
            <person name="Klenk H.-P."/>
        </authorList>
    </citation>
    <scope>NUCLEOTIDE SEQUENCE [LARGE SCALE GENOMIC DNA]</scope>
    <source>
        <strain evidence="1 2">DSM 17305</strain>
    </source>
</reference>
<gene>
    <name evidence="1" type="ORF">FB475_2601</name>
</gene>
<name>A0A542ET35_9ACTN</name>
<keyword evidence="2" id="KW-1185">Reference proteome</keyword>
<organism evidence="1 2">
    <name type="scientific">Kribbella jejuensis</name>
    <dbReference type="NCBI Taxonomy" id="236068"/>
    <lineage>
        <taxon>Bacteria</taxon>
        <taxon>Bacillati</taxon>
        <taxon>Actinomycetota</taxon>
        <taxon>Actinomycetes</taxon>
        <taxon>Propionibacteriales</taxon>
        <taxon>Kribbellaceae</taxon>
        <taxon>Kribbella</taxon>
    </lineage>
</organism>
<protein>
    <submittedName>
        <fullName evidence="1">Uncharacterized protein</fullName>
    </submittedName>
</protein>
<dbReference type="EMBL" id="VFMM01000001">
    <property type="protein sequence ID" value="TQJ18465.1"/>
    <property type="molecule type" value="Genomic_DNA"/>
</dbReference>
<dbReference type="Proteomes" id="UP000316298">
    <property type="component" value="Unassembled WGS sequence"/>
</dbReference>
<dbReference type="OrthoDB" id="9133858at2"/>
<proteinExistence type="predicted"/>
<dbReference type="AlphaFoldDB" id="A0A542ET35"/>
<accession>A0A542ET35</accession>
<sequence>MSSSDRIREVLESDETVERLAAIEHDRWAHWQRYLHDHCERTGDGSLVIPAELAARWEIQIETRYPELSEQEKESDREQVYRYLPTIIEVLTR</sequence>